<dbReference type="SUPFAM" id="SSF53474">
    <property type="entry name" value="alpha/beta-Hydrolases"/>
    <property type="match status" value="1"/>
</dbReference>
<dbReference type="AlphaFoldDB" id="A0A4R2L8V1"/>
<name>A0A4R2L8V1_9GAMM</name>
<dbReference type="Pfam" id="PF00561">
    <property type="entry name" value="Abhydrolase_1"/>
    <property type="match status" value="1"/>
</dbReference>
<dbReference type="Gene3D" id="3.40.50.1820">
    <property type="entry name" value="alpha/beta hydrolase"/>
    <property type="match status" value="1"/>
</dbReference>
<evidence type="ECO:0000313" key="2">
    <source>
        <dbReference type="EMBL" id="TCO80536.1"/>
    </source>
</evidence>
<dbReference type="InterPro" id="IPR029058">
    <property type="entry name" value="AB_hydrolase_fold"/>
</dbReference>
<dbReference type="GO" id="GO:0016020">
    <property type="term" value="C:membrane"/>
    <property type="evidence" value="ECO:0007669"/>
    <property type="project" value="TreeGrafter"/>
</dbReference>
<organism evidence="2 3">
    <name type="scientific">Plasticicumulans lactativorans</name>
    <dbReference type="NCBI Taxonomy" id="1133106"/>
    <lineage>
        <taxon>Bacteria</taxon>
        <taxon>Pseudomonadati</taxon>
        <taxon>Pseudomonadota</taxon>
        <taxon>Gammaproteobacteria</taxon>
        <taxon>Candidatus Competibacteraceae</taxon>
        <taxon>Plasticicumulans</taxon>
    </lineage>
</organism>
<dbReference type="InterPro" id="IPR050266">
    <property type="entry name" value="AB_hydrolase_sf"/>
</dbReference>
<keyword evidence="3" id="KW-1185">Reference proteome</keyword>
<dbReference type="InterPro" id="IPR000073">
    <property type="entry name" value="AB_hydrolase_1"/>
</dbReference>
<evidence type="ECO:0000259" key="1">
    <source>
        <dbReference type="Pfam" id="PF00561"/>
    </source>
</evidence>
<sequence>MKTAESATGALHAPNRFVDVGNRRLAYRSIGAGKPIVLCNRFRGNLDAWDPAFLDALAANDFRVITFDYRGLGLSTGEKTYDPFALAEDARDLIDALDLQGAVIGGWSVGGMAAQVVVALYPQKVSHAVLIGTTPPGPNVKPAEQLFYDTAAIPDYGFEHEVILFFEPRSARSREAARRSAERIAQRTEARSVPVPADWAASILGTRPKSPLFPADALLEALKVTDIPLLHVGGDHDIIFPVENWYALNQQLPTLQLLTFPRAGHGPQHEHPEACAAHIATFVRTTA</sequence>
<dbReference type="OrthoDB" id="7958481at2"/>
<dbReference type="Proteomes" id="UP000295765">
    <property type="component" value="Unassembled WGS sequence"/>
</dbReference>
<gene>
    <name evidence="2" type="ORF">EV699_11314</name>
</gene>
<proteinExistence type="predicted"/>
<dbReference type="GO" id="GO:0047372">
    <property type="term" value="F:monoacylglycerol lipase activity"/>
    <property type="evidence" value="ECO:0007669"/>
    <property type="project" value="TreeGrafter"/>
</dbReference>
<dbReference type="PANTHER" id="PTHR43798">
    <property type="entry name" value="MONOACYLGLYCEROL LIPASE"/>
    <property type="match status" value="1"/>
</dbReference>
<protein>
    <submittedName>
        <fullName evidence="2">Pimeloyl-ACP methyl ester carboxylesterase</fullName>
    </submittedName>
</protein>
<comment type="caution">
    <text evidence="2">The sequence shown here is derived from an EMBL/GenBank/DDBJ whole genome shotgun (WGS) entry which is preliminary data.</text>
</comment>
<reference evidence="2 3" key="1">
    <citation type="submission" date="2019-03" db="EMBL/GenBank/DDBJ databases">
        <title>Genomic Encyclopedia of Type Strains, Phase IV (KMG-IV): sequencing the most valuable type-strain genomes for metagenomic binning, comparative biology and taxonomic classification.</title>
        <authorList>
            <person name="Goeker M."/>
        </authorList>
    </citation>
    <scope>NUCLEOTIDE SEQUENCE [LARGE SCALE GENOMIC DNA]</scope>
    <source>
        <strain evidence="2 3">DSM 25287</strain>
    </source>
</reference>
<dbReference type="PRINTS" id="PR00111">
    <property type="entry name" value="ABHYDROLASE"/>
</dbReference>
<dbReference type="GO" id="GO:0046464">
    <property type="term" value="P:acylglycerol catabolic process"/>
    <property type="evidence" value="ECO:0007669"/>
    <property type="project" value="TreeGrafter"/>
</dbReference>
<accession>A0A4R2L8V1</accession>
<dbReference type="PANTHER" id="PTHR43798:SF5">
    <property type="entry name" value="MONOACYLGLYCEROL LIPASE ABHD6"/>
    <property type="match status" value="1"/>
</dbReference>
<feature type="domain" description="AB hydrolase-1" evidence="1">
    <location>
        <begin position="34"/>
        <end position="272"/>
    </location>
</feature>
<dbReference type="EMBL" id="SLWY01000013">
    <property type="protein sequence ID" value="TCO80536.1"/>
    <property type="molecule type" value="Genomic_DNA"/>
</dbReference>
<dbReference type="RefSeq" id="WP_132543135.1">
    <property type="nucleotide sequence ID" value="NZ_SLWY01000013.1"/>
</dbReference>
<evidence type="ECO:0000313" key="3">
    <source>
        <dbReference type="Proteomes" id="UP000295765"/>
    </source>
</evidence>